<dbReference type="RefSeq" id="WP_378971071.1">
    <property type="nucleotide sequence ID" value="NZ_JBHSWN010000001.1"/>
</dbReference>
<organism evidence="2 3">
    <name type="scientific">Methylobacterium komagatae</name>
    <dbReference type="NCBI Taxonomy" id="374425"/>
    <lineage>
        <taxon>Bacteria</taxon>
        <taxon>Pseudomonadati</taxon>
        <taxon>Pseudomonadota</taxon>
        <taxon>Alphaproteobacteria</taxon>
        <taxon>Hyphomicrobiales</taxon>
        <taxon>Methylobacteriaceae</taxon>
        <taxon>Methylobacterium</taxon>
    </lineage>
</organism>
<evidence type="ECO:0000313" key="2">
    <source>
        <dbReference type="EMBL" id="MFC6790835.1"/>
    </source>
</evidence>
<comment type="caution">
    <text evidence="2">The sequence shown here is derived from an EMBL/GenBank/DDBJ whole genome shotgun (WGS) entry which is preliminary data.</text>
</comment>
<protein>
    <recommendedName>
        <fullName evidence="4">Heme utilization protein</fullName>
    </recommendedName>
</protein>
<dbReference type="Proteomes" id="UP001596292">
    <property type="component" value="Unassembled WGS sequence"/>
</dbReference>
<evidence type="ECO:0008006" key="4">
    <source>
        <dbReference type="Google" id="ProtNLM"/>
    </source>
</evidence>
<dbReference type="EMBL" id="JBHSWN010000001">
    <property type="protein sequence ID" value="MFC6790835.1"/>
    <property type="molecule type" value="Genomic_DNA"/>
</dbReference>
<accession>A0ABW2BKW6</accession>
<keyword evidence="1" id="KW-0732">Signal</keyword>
<feature type="chain" id="PRO_5045260529" description="Heme utilization protein" evidence="1">
    <location>
        <begin position="23"/>
        <end position="123"/>
    </location>
</feature>
<feature type="signal peptide" evidence="1">
    <location>
        <begin position="1"/>
        <end position="22"/>
    </location>
</feature>
<sequence length="123" mass="12547">MKTIRLAALAPLLLIATGAAEAAPGADRFDGSWSVIAKGNGTSCTGPYNYPIVIRNGQVDDAGDNDVDATGRATPDGGISGTIRQGLATVTVSGRLKGKTGSGQWTLSGITTCNGRWTARRIG</sequence>
<reference evidence="3" key="1">
    <citation type="journal article" date="2019" name="Int. J. Syst. Evol. Microbiol.">
        <title>The Global Catalogue of Microorganisms (GCM) 10K type strain sequencing project: providing services to taxonomists for standard genome sequencing and annotation.</title>
        <authorList>
            <consortium name="The Broad Institute Genomics Platform"/>
            <consortium name="The Broad Institute Genome Sequencing Center for Infectious Disease"/>
            <person name="Wu L."/>
            <person name="Ma J."/>
        </authorList>
    </citation>
    <scope>NUCLEOTIDE SEQUENCE [LARGE SCALE GENOMIC DNA]</scope>
    <source>
        <strain evidence="3">CCUG 48316</strain>
    </source>
</reference>
<gene>
    <name evidence="2" type="ORF">ACFQE0_15160</name>
</gene>
<name>A0ABW2BKW6_9HYPH</name>
<keyword evidence="3" id="KW-1185">Reference proteome</keyword>
<proteinExistence type="predicted"/>
<evidence type="ECO:0000256" key="1">
    <source>
        <dbReference type="SAM" id="SignalP"/>
    </source>
</evidence>
<evidence type="ECO:0000313" key="3">
    <source>
        <dbReference type="Proteomes" id="UP001596292"/>
    </source>
</evidence>